<feature type="signal peptide" evidence="2">
    <location>
        <begin position="1"/>
        <end position="34"/>
    </location>
</feature>
<evidence type="ECO:0000313" key="3">
    <source>
        <dbReference type="EMBL" id="MBK1817174.1"/>
    </source>
</evidence>
<dbReference type="SUPFAM" id="SSF51126">
    <property type="entry name" value="Pectin lyase-like"/>
    <property type="match status" value="1"/>
</dbReference>
<sequence length="1008" mass="100455">MKPTRSIFSRPDSSAFPVVAVLSVTLACASHSSAADLVWTTNATGDFTDASKYVSATAPAATGDTVVANGAYAINYVAGNTHQLASLTLNGSSGGGAFNQSGGDLTLGTLWLGRTSGDAGGASRIPNYNLTGGTVSAGAINWGNGSNSPGVRISVSAGTFGFTGTSMSMGGSTSGSSNINMTGGTFDAGSATTLYLGNGGTGKGTINLAGTSEFNAPAATLVLGQSGNSGSLGTLTLADNSKITTSTVVLGGANASFATNGVINLNGGTLATGSIRRGASSLATGTTALVLHANGGTVKALAHGNNGDFFLGTYVDLVSGGLKFDTGENYIAISNALSGSGGLTKLGPGYLSLGSNSLTYTGDTVVTEGTLTFTNGTLPDTANVSIAGGDVAKLDLAHGIEDAIGTLTLGGVVKPNGVYGSSSSSAPFENQDDTYFSGAGTVRVGPPTAAPRNLAWDGSYNQIWSNFADDTNFLEGSTLVAFKPFDNVTFGNVANPDEFTNLRSVYISTAVQPTSITFNNDTGFDYTISGGSIGGTTGIVKNGTGSVTLGSSASSFLGPIIVNGGRLILGQNKGFGNTSGITIANLAQVDINGRTPGVNHAYTLGGTGPDGTGQIVNSGADVVGAGGVGPVTLTGNTTIGNDGQRFDIGSGGGILTGNSHTLTKVGNNNMAFRGNASGSPIHIVAAGGNIWAEGTDAFGGTTGTLTAKTGTRVGTYGTRSVTTPATLESGSGINNLGNGKGTWSGPLSFAGNITIDSGGTANDQIDLTGPITGTADVTKNGTANVTVSHPSWSGNTTVNGGTLVLSNAELADSGSVSIAATAFLNLPHGLEDTVATFFINGTQMPAGVYGATGNLTAAFTTDRITGAGKLIVTSGPVAGAAYGTWADATITNPAYASLKGRQDDPDTDGFTNLQEFLFGGDPQANTGTLTSITQGGGNLVLRWVQRDSGATYQLLQSATLADNPWSPSAIVPVNSVDQTGLPGGHTRKEAAIPVDGDRKFLRVQGAEN</sequence>
<keyword evidence="1 2" id="KW-0732">Signal</keyword>
<dbReference type="AlphaFoldDB" id="A0A934R8T4"/>
<dbReference type="InterPro" id="IPR011050">
    <property type="entry name" value="Pectin_lyase_fold/virulence"/>
</dbReference>
<dbReference type="Proteomes" id="UP000600139">
    <property type="component" value="Unassembled WGS sequence"/>
</dbReference>
<dbReference type="EMBL" id="JAENIK010000012">
    <property type="protein sequence ID" value="MBK1817174.1"/>
    <property type="molecule type" value="Genomic_DNA"/>
</dbReference>
<evidence type="ECO:0000256" key="2">
    <source>
        <dbReference type="SAM" id="SignalP"/>
    </source>
</evidence>
<keyword evidence="4" id="KW-1185">Reference proteome</keyword>
<dbReference type="PROSITE" id="PS51257">
    <property type="entry name" value="PROKAR_LIPOPROTEIN"/>
    <property type="match status" value="1"/>
</dbReference>
<reference evidence="3" key="1">
    <citation type="submission" date="2021-01" db="EMBL/GenBank/DDBJ databases">
        <title>Modified the classification status of verrucomicrobia.</title>
        <authorList>
            <person name="Feng X."/>
        </authorList>
    </citation>
    <scope>NUCLEOTIDE SEQUENCE</scope>
    <source>
        <strain evidence="3">JCM 18052</strain>
    </source>
</reference>
<name>A0A934R8T4_9BACT</name>
<gene>
    <name evidence="3" type="ORF">JIN84_16255</name>
</gene>
<comment type="caution">
    <text evidence="3">The sequence shown here is derived from an EMBL/GenBank/DDBJ whole genome shotgun (WGS) entry which is preliminary data.</text>
</comment>
<evidence type="ECO:0000313" key="4">
    <source>
        <dbReference type="Proteomes" id="UP000600139"/>
    </source>
</evidence>
<proteinExistence type="predicted"/>
<protein>
    <submittedName>
        <fullName evidence="3">Autotransporter-associated beta strand repeat-containing protein</fullName>
    </submittedName>
</protein>
<feature type="chain" id="PRO_5036722716" evidence="2">
    <location>
        <begin position="35"/>
        <end position="1008"/>
    </location>
</feature>
<dbReference type="RefSeq" id="WP_200352125.1">
    <property type="nucleotide sequence ID" value="NZ_BAABHZ010000001.1"/>
</dbReference>
<accession>A0A934R8T4</accession>
<organism evidence="3 4">
    <name type="scientific">Luteolibacter yonseiensis</name>
    <dbReference type="NCBI Taxonomy" id="1144680"/>
    <lineage>
        <taxon>Bacteria</taxon>
        <taxon>Pseudomonadati</taxon>
        <taxon>Verrucomicrobiota</taxon>
        <taxon>Verrucomicrobiia</taxon>
        <taxon>Verrucomicrobiales</taxon>
        <taxon>Verrucomicrobiaceae</taxon>
        <taxon>Luteolibacter</taxon>
    </lineage>
</organism>
<dbReference type="Pfam" id="PF12951">
    <property type="entry name" value="PATR"/>
    <property type="match status" value="3"/>
</dbReference>
<dbReference type="NCBIfam" id="TIGR02601">
    <property type="entry name" value="autotrns_rpt"/>
    <property type="match status" value="2"/>
</dbReference>
<evidence type="ECO:0000256" key="1">
    <source>
        <dbReference type="ARBA" id="ARBA00022729"/>
    </source>
</evidence>
<dbReference type="InterPro" id="IPR013425">
    <property type="entry name" value="Autotrns_rpt"/>
</dbReference>